<gene>
    <name evidence="2" type="ORF">BQ8482_111360</name>
</gene>
<evidence type="ECO:0000313" key="3">
    <source>
        <dbReference type="Proteomes" id="UP000245698"/>
    </source>
</evidence>
<feature type="signal peptide" evidence="1">
    <location>
        <begin position="1"/>
        <end position="27"/>
    </location>
</feature>
<name>A0A2P9AE84_9HYPH</name>
<keyword evidence="1" id="KW-0732">Signal</keyword>
<dbReference type="Proteomes" id="UP000245698">
    <property type="component" value="Unassembled WGS sequence"/>
</dbReference>
<accession>A0A2P9AE84</accession>
<feature type="chain" id="PRO_5015117110" evidence="1">
    <location>
        <begin position="28"/>
        <end position="97"/>
    </location>
</feature>
<dbReference type="AlphaFoldDB" id="A0A2P9AE84"/>
<evidence type="ECO:0000313" key="2">
    <source>
        <dbReference type="EMBL" id="SJM29430.1"/>
    </source>
</evidence>
<proteinExistence type="predicted"/>
<dbReference type="EMBL" id="FUIG01000013">
    <property type="protein sequence ID" value="SJM29430.1"/>
    <property type="molecule type" value="Genomic_DNA"/>
</dbReference>
<protein>
    <submittedName>
        <fullName evidence="2">Uncharacterized protein</fullName>
    </submittedName>
</protein>
<evidence type="ECO:0000256" key="1">
    <source>
        <dbReference type="SAM" id="SignalP"/>
    </source>
</evidence>
<dbReference type="RefSeq" id="WP_133254706.1">
    <property type="nucleotide sequence ID" value="NZ_FUIG01000013.1"/>
</dbReference>
<keyword evidence="3" id="KW-1185">Reference proteome</keyword>
<sequence>MKSLLLLAGTAALGLVIVSGSIAPAEAAGCYYRLYHDGHGVVTGKLAIQGYASAAKLDNACDRARRECNRRFERARKKGNIPRSGPRDVRCIRTAAG</sequence>
<organism evidence="2 3">
    <name type="scientific">Mesorhizobium delmotii</name>
    <dbReference type="NCBI Taxonomy" id="1631247"/>
    <lineage>
        <taxon>Bacteria</taxon>
        <taxon>Pseudomonadati</taxon>
        <taxon>Pseudomonadota</taxon>
        <taxon>Alphaproteobacteria</taxon>
        <taxon>Hyphomicrobiales</taxon>
        <taxon>Phyllobacteriaceae</taxon>
        <taxon>Mesorhizobium</taxon>
    </lineage>
</organism>
<reference evidence="3" key="1">
    <citation type="submission" date="2016-12" db="EMBL/GenBank/DDBJ databases">
        <authorList>
            <person name="Brunel B."/>
        </authorList>
    </citation>
    <scope>NUCLEOTIDE SEQUENCE [LARGE SCALE GENOMIC DNA]</scope>
</reference>